<accession>A0A2S9TQG6</accession>
<evidence type="ECO:0000256" key="21">
    <source>
        <dbReference type="PIRSR" id="PIRSR000006-2"/>
    </source>
</evidence>
<feature type="binding site" description="covalent" evidence="21">
    <location>
        <position position="231"/>
    </location>
    <ligand>
        <name>heme c</name>
        <dbReference type="ChEBI" id="CHEBI:61717"/>
        <label>2</label>
    </ligand>
</feature>
<comment type="cofactor">
    <cofactor evidence="21">
        <name>heme c</name>
        <dbReference type="ChEBI" id="CHEBI:61717"/>
    </cofactor>
    <text evidence="21">Binds 2 heme C groups per subunit.</text>
</comment>
<comment type="caution">
    <text evidence="24">The sequence shown here is derived from an EMBL/GenBank/DDBJ whole genome shotgun (WGS) entry which is preliminary data.</text>
</comment>
<keyword evidence="14 22" id="KW-1133">Transmembrane helix</keyword>
<name>A0A2S9TQG6_9BACT</name>
<dbReference type="PANTHER" id="PTHR33751">
    <property type="entry name" value="CBB3-TYPE CYTOCHROME C OXIDASE SUBUNIT FIXP"/>
    <property type="match status" value="1"/>
</dbReference>
<dbReference type="Proteomes" id="UP000238811">
    <property type="component" value="Unassembled WGS sequence"/>
</dbReference>
<evidence type="ECO:0000313" key="24">
    <source>
        <dbReference type="EMBL" id="PRN01088.1"/>
    </source>
</evidence>
<sequence>MKSMVIGGIILIIALMAGTYFVAGDAFNTDDYINALTFLGAAAIITISTFVVLKYINQMKNDTASGELADEKWDGIGEYKNPIPTGWGIAFIVLIGWMFWYFTVGYPINGFSQIGQWNEETNEYNAKFQQKWTNPNEQTLNAMGQSIFLVQCAPCHGVDAEGIAGKAQDLTKRISKEQVEYVIRNGANNLTEAYPGGMPPMMLSEDADIKEVSAYVANGFKGEQPAAYATCATCHGDNGEGMPMVGPNIKSYDDSIVIAVLKQGKKGLLGHMPSFNERLNETQEKALASYIRSLGDK</sequence>
<evidence type="ECO:0000256" key="4">
    <source>
        <dbReference type="ARBA" id="ARBA00022448"/>
    </source>
</evidence>
<dbReference type="GO" id="GO:0009055">
    <property type="term" value="F:electron transfer activity"/>
    <property type="evidence" value="ECO:0007669"/>
    <property type="project" value="InterPro"/>
</dbReference>
<evidence type="ECO:0000256" key="22">
    <source>
        <dbReference type="SAM" id="Phobius"/>
    </source>
</evidence>
<feature type="binding site" description="axial binding residue" evidence="20">
    <location>
        <position position="272"/>
    </location>
    <ligand>
        <name>heme c</name>
        <dbReference type="ChEBI" id="CHEBI:61717"/>
        <label>1</label>
    </ligand>
    <ligandPart>
        <name>Fe</name>
        <dbReference type="ChEBI" id="CHEBI:18248"/>
    </ligandPart>
</feature>
<dbReference type="PRINTS" id="PR00605">
    <property type="entry name" value="CYTCHROMECIC"/>
</dbReference>
<feature type="binding site" description="axial binding residue" evidence="20">
    <location>
        <position position="156"/>
    </location>
    <ligand>
        <name>heme c</name>
        <dbReference type="ChEBI" id="CHEBI:61717"/>
        <label>1</label>
    </ligand>
    <ligandPart>
        <name>Fe</name>
        <dbReference type="ChEBI" id="CHEBI:18248"/>
    </ligandPart>
</feature>
<comment type="subcellular location">
    <subcellularLocation>
        <location evidence="1">Cell inner membrane</location>
    </subcellularLocation>
</comment>
<dbReference type="AlphaFoldDB" id="A0A2S9TQG6"/>
<evidence type="ECO:0000256" key="10">
    <source>
        <dbReference type="ARBA" id="ARBA00022723"/>
    </source>
</evidence>
<feature type="transmembrane region" description="Helical" evidence="22">
    <location>
        <begin position="87"/>
        <end position="108"/>
    </location>
</feature>
<feature type="binding site" description="axial binding residue" evidence="20">
    <location>
        <position position="235"/>
    </location>
    <ligand>
        <name>heme c</name>
        <dbReference type="ChEBI" id="CHEBI:61717"/>
        <label>2</label>
    </ligand>
    <ligandPart>
        <name>Fe</name>
        <dbReference type="ChEBI" id="CHEBI:18248"/>
    </ligandPart>
</feature>
<proteinExistence type="inferred from homology"/>
<keyword evidence="15" id="KW-0560">Oxidoreductase</keyword>
<evidence type="ECO:0000256" key="14">
    <source>
        <dbReference type="ARBA" id="ARBA00022989"/>
    </source>
</evidence>
<reference evidence="24 25" key="1">
    <citation type="submission" date="2017-09" db="EMBL/GenBank/DDBJ databases">
        <title>Reassesment of A. cryaerophilus.</title>
        <authorList>
            <person name="Perez-Cataluna A."/>
            <person name="Collado L."/>
            <person name="Salgado O."/>
            <person name="Lefinanco V."/>
            <person name="Figueras M.J."/>
        </authorList>
    </citation>
    <scope>NUCLEOTIDE SEQUENCE [LARGE SCALE GENOMIC DNA]</scope>
    <source>
        <strain evidence="24 25">LMG 10229</strain>
    </source>
</reference>
<protein>
    <recommendedName>
        <fullName evidence="19">Cytochrome c oxidase subunit III</fullName>
    </recommendedName>
</protein>
<keyword evidence="10 20" id="KW-0479">Metal-binding</keyword>
<evidence type="ECO:0000256" key="19">
    <source>
        <dbReference type="ARBA" id="ARBA00029635"/>
    </source>
</evidence>
<gene>
    <name evidence="24" type="ORF">CJ668_03470</name>
</gene>
<keyword evidence="6" id="KW-0997">Cell inner membrane</keyword>
<keyword evidence="7 21" id="KW-0349">Heme</keyword>
<dbReference type="GO" id="GO:0005886">
    <property type="term" value="C:plasma membrane"/>
    <property type="evidence" value="ECO:0007669"/>
    <property type="project" value="UniProtKB-SubCell"/>
</dbReference>
<dbReference type="InterPro" id="IPR009056">
    <property type="entry name" value="Cyt_c-like_dom"/>
</dbReference>
<dbReference type="Gene3D" id="6.10.280.130">
    <property type="match status" value="1"/>
</dbReference>
<evidence type="ECO:0000256" key="16">
    <source>
        <dbReference type="ARBA" id="ARBA00023004"/>
    </source>
</evidence>
<keyword evidence="4" id="KW-0813">Transport</keyword>
<evidence type="ECO:0000256" key="15">
    <source>
        <dbReference type="ARBA" id="ARBA00023002"/>
    </source>
</evidence>
<dbReference type="PANTHER" id="PTHR33751:SF1">
    <property type="entry name" value="CBB3-TYPE CYTOCHROME C OXIDASE SUBUNIT FIXP"/>
    <property type="match status" value="1"/>
</dbReference>
<evidence type="ECO:0000256" key="13">
    <source>
        <dbReference type="ARBA" id="ARBA00022982"/>
    </source>
</evidence>
<evidence type="ECO:0000256" key="2">
    <source>
        <dbReference type="ARBA" id="ARBA00004673"/>
    </source>
</evidence>
<evidence type="ECO:0000256" key="5">
    <source>
        <dbReference type="ARBA" id="ARBA00022475"/>
    </source>
</evidence>
<feature type="binding site" description="covalent" evidence="21">
    <location>
        <position position="152"/>
    </location>
    <ligand>
        <name>heme c</name>
        <dbReference type="ChEBI" id="CHEBI:61717"/>
        <label>1</label>
    </ligand>
</feature>
<dbReference type="UniPathway" id="UPA00705"/>
<dbReference type="GO" id="GO:0006119">
    <property type="term" value="P:oxidative phosphorylation"/>
    <property type="evidence" value="ECO:0007669"/>
    <property type="project" value="UniProtKB-UniPathway"/>
</dbReference>
<dbReference type="InterPro" id="IPR008168">
    <property type="entry name" value="Cyt_C_IC"/>
</dbReference>
<feature type="domain" description="Cytochrome c" evidence="23">
    <location>
        <begin position="139"/>
        <end position="295"/>
    </location>
</feature>
<evidence type="ECO:0000256" key="6">
    <source>
        <dbReference type="ARBA" id="ARBA00022519"/>
    </source>
</evidence>
<dbReference type="GO" id="GO:0020037">
    <property type="term" value="F:heme binding"/>
    <property type="evidence" value="ECO:0007669"/>
    <property type="project" value="InterPro"/>
</dbReference>
<dbReference type="InterPro" id="IPR004678">
    <property type="entry name" value="Cyt_c_oxidase_cbb3_su3"/>
</dbReference>
<evidence type="ECO:0000256" key="9">
    <source>
        <dbReference type="ARBA" id="ARBA00022692"/>
    </source>
</evidence>
<keyword evidence="17" id="KW-0406">Ion transport</keyword>
<dbReference type="PIRSF" id="PIRSF000006">
    <property type="entry name" value="Cbb3-Cox_fixP"/>
    <property type="match status" value="1"/>
</dbReference>
<keyword evidence="18 22" id="KW-0472">Membrane</keyword>
<evidence type="ECO:0000256" key="17">
    <source>
        <dbReference type="ARBA" id="ARBA00023065"/>
    </source>
</evidence>
<organism evidence="24 25">
    <name type="scientific">Aliarcobacter cryaerophilus</name>
    <dbReference type="NCBI Taxonomy" id="28198"/>
    <lineage>
        <taxon>Bacteria</taxon>
        <taxon>Pseudomonadati</taxon>
        <taxon>Campylobacterota</taxon>
        <taxon>Epsilonproteobacteria</taxon>
        <taxon>Campylobacterales</taxon>
        <taxon>Arcobacteraceae</taxon>
        <taxon>Aliarcobacter</taxon>
    </lineage>
</organism>
<comment type="similarity">
    <text evidence="3">Belongs to the CcoP / FixP family.</text>
</comment>
<dbReference type="EMBL" id="NXGD01000003">
    <property type="protein sequence ID" value="PRN01088.1"/>
    <property type="molecule type" value="Genomic_DNA"/>
</dbReference>
<keyword evidence="16 20" id="KW-0408">Iron</keyword>
<keyword evidence="5" id="KW-1003">Cell membrane</keyword>
<dbReference type="InterPro" id="IPR050597">
    <property type="entry name" value="Cytochrome_c_Oxidase_Subunit"/>
</dbReference>
<dbReference type="GO" id="GO:0016491">
    <property type="term" value="F:oxidoreductase activity"/>
    <property type="evidence" value="ECO:0007669"/>
    <property type="project" value="UniProtKB-KW"/>
</dbReference>
<comment type="pathway">
    <text evidence="2">Energy metabolism; oxidative phosphorylation.</text>
</comment>
<dbReference type="InterPro" id="IPR032858">
    <property type="entry name" value="CcoP_N"/>
</dbReference>
<dbReference type="Pfam" id="PF14715">
    <property type="entry name" value="FixP_N"/>
    <property type="match status" value="1"/>
</dbReference>
<dbReference type="RefSeq" id="WP_066222205.1">
    <property type="nucleotide sequence ID" value="NZ_CP026655.1"/>
</dbReference>
<keyword evidence="12" id="KW-0375">Hydrogen ion transport</keyword>
<evidence type="ECO:0000313" key="25">
    <source>
        <dbReference type="Proteomes" id="UP000238811"/>
    </source>
</evidence>
<evidence type="ECO:0000256" key="18">
    <source>
        <dbReference type="ARBA" id="ARBA00023136"/>
    </source>
</evidence>
<evidence type="ECO:0000256" key="7">
    <source>
        <dbReference type="ARBA" id="ARBA00022617"/>
    </source>
</evidence>
<dbReference type="GO" id="GO:0005506">
    <property type="term" value="F:iron ion binding"/>
    <property type="evidence" value="ECO:0007669"/>
    <property type="project" value="InterPro"/>
</dbReference>
<dbReference type="InterPro" id="IPR038414">
    <property type="entry name" value="CcoP_N_sf"/>
</dbReference>
<feature type="transmembrane region" description="Helical" evidence="22">
    <location>
        <begin position="33"/>
        <end position="53"/>
    </location>
</feature>
<evidence type="ECO:0000256" key="11">
    <source>
        <dbReference type="ARBA" id="ARBA00022737"/>
    </source>
</evidence>
<evidence type="ECO:0000256" key="8">
    <source>
        <dbReference type="ARBA" id="ARBA00022660"/>
    </source>
</evidence>
<dbReference type="PROSITE" id="PS51007">
    <property type="entry name" value="CYTC"/>
    <property type="match status" value="1"/>
</dbReference>
<feature type="binding site" description="covalent" evidence="21">
    <location>
        <position position="155"/>
    </location>
    <ligand>
        <name>heme c</name>
        <dbReference type="ChEBI" id="CHEBI:61717"/>
        <label>1</label>
    </ligand>
</feature>
<keyword evidence="9 22" id="KW-0812">Transmembrane</keyword>
<keyword evidence="8" id="KW-0679">Respiratory chain</keyword>
<keyword evidence="11" id="KW-0677">Repeat</keyword>
<evidence type="ECO:0000256" key="1">
    <source>
        <dbReference type="ARBA" id="ARBA00004533"/>
    </source>
</evidence>
<evidence type="ECO:0000259" key="23">
    <source>
        <dbReference type="PROSITE" id="PS51007"/>
    </source>
</evidence>
<feature type="binding site" description="axial binding residue" evidence="20">
    <location>
        <position position="198"/>
    </location>
    <ligand>
        <name>heme c</name>
        <dbReference type="ChEBI" id="CHEBI:61717"/>
        <label>2</label>
    </ligand>
    <ligandPart>
        <name>Fe</name>
        <dbReference type="ChEBI" id="CHEBI:18248"/>
    </ligandPart>
</feature>
<evidence type="ECO:0000256" key="3">
    <source>
        <dbReference type="ARBA" id="ARBA00006113"/>
    </source>
</evidence>
<evidence type="ECO:0000256" key="20">
    <source>
        <dbReference type="PIRSR" id="PIRSR000006-1"/>
    </source>
</evidence>
<dbReference type="SUPFAM" id="SSF46626">
    <property type="entry name" value="Cytochrome c"/>
    <property type="match status" value="2"/>
</dbReference>
<dbReference type="InterPro" id="IPR036909">
    <property type="entry name" value="Cyt_c-like_dom_sf"/>
</dbReference>
<evidence type="ECO:0000256" key="12">
    <source>
        <dbReference type="ARBA" id="ARBA00022781"/>
    </source>
</evidence>
<feature type="binding site" description="covalent" evidence="21">
    <location>
        <position position="234"/>
    </location>
    <ligand>
        <name>heme c</name>
        <dbReference type="ChEBI" id="CHEBI:61717"/>
        <label>2</label>
    </ligand>
</feature>
<dbReference type="Pfam" id="PF13442">
    <property type="entry name" value="Cytochrome_CBB3"/>
    <property type="match status" value="2"/>
</dbReference>
<dbReference type="GO" id="GO:1902600">
    <property type="term" value="P:proton transmembrane transport"/>
    <property type="evidence" value="ECO:0007669"/>
    <property type="project" value="UniProtKB-KW"/>
</dbReference>
<dbReference type="Gene3D" id="1.10.760.10">
    <property type="entry name" value="Cytochrome c-like domain"/>
    <property type="match status" value="2"/>
</dbReference>
<keyword evidence="13" id="KW-0249">Electron transport</keyword>